<evidence type="ECO:0000313" key="10">
    <source>
        <dbReference type="Proteomes" id="UP000029096"/>
    </source>
</evidence>
<accession>A0A086ZEU9</accession>
<sequence length="385" mass="43538">MDHMLALILVVAAVVVVAAVAGITFRQRHGGDEGMRRDGFVNNLRRLIRHERPSVARRADSERWRPCPERYAEPRADTSNSYTNPVLSNVADPDVLYRDGMYYLYPTTTNEEAGGIKVYESRDLVHWRDRGLAMEAGKDNWGSSGFWAPDITERDGRFYLTYTANEHLCVSVSDCPLGPFKQLRFGPMHPDVKEIDAHVFKDKDGRYYLYFVRFDKGNVIYGARLNDDMQSIDESTLTKLLVPSQPWEKDMAAINEAPYVLEHDGTYYLTYSGSHFESPMYGVGYAVSDRPLGPFVKYRFNPIMRSTALVHGPGHHTFAPSPDGREFFILYHVHHDLHAANPRQMAIDRVRFAEGADGDPTLEVCGPTVTPQPLPSGAVRVRPNI</sequence>
<evidence type="ECO:0000256" key="6">
    <source>
        <dbReference type="PIRSR" id="PIRSR606710-1"/>
    </source>
</evidence>
<dbReference type="EMBL" id="JGYP01000004">
    <property type="protein sequence ID" value="KFI45049.1"/>
    <property type="molecule type" value="Genomic_DNA"/>
</dbReference>
<evidence type="ECO:0000256" key="5">
    <source>
        <dbReference type="ARBA" id="ARBA00023295"/>
    </source>
</evidence>
<keyword evidence="10" id="KW-1185">Reference proteome</keyword>
<dbReference type="SUPFAM" id="SSF75005">
    <property type="entry name" value="Arabinanase/levansucrase/invertase"/>
    <property type="match status" value="1"/>
</dbReference>
<dbReference type="Proteomes" id="UP000029096">
    <property type="component" value="Unassembled WGS sequence"/>
</dbReference>
<dbReference type="InterPro" id="IPR006710">
    <property type="entry name" value="Glyco_hydro_43"/>
</dbReference>
<dbReference type="InterPro" id="IPR052176">
    <property type="entry name" value="Glycosyl_Hydrlase_43_Enz"/>
</dbReference>
<evidence type="ECO:0000256" key="2">
    <source>
        <dbReference type="ARBA" id="ARBA00022651"/>
    </source>
</evidence>
<feature type="active site" description="Proton acceptor" evidence="6">
    <location>
        <position position="92"/>
    </location>
</feature>
<keyword evidence="4" id="KW-0119">Carbohydrate metabolism</keyword>
<proteinExistence type="inferred from homology"/>
<evidence type="ECO:0000256" key="1">
    <source>
        <dbReference type="ARBA" id="ARBA00009865"/>
    </source>
</evidence>
<protein>
    <submittedName>
        <fullName evidence="9">Putative exported glycosylhydrolase</fullName>
        <ecNumber evidence="9">3.2.1.37</ecNumber>
    </submittedName>
</protein>
<keyword evidence="3 8" id="KW-0378">Hydrolase</keyword>
<keyword evidence="2" id="KW-0858">Xylan degradation</keyword>
<dbReference type="eggNOG" id="COG3507">
    <property type="taxonomic scope" value="Bacteria"/>
</dbReference>
<dbReference type="GO" id="GO:0009044">
    <property type="term" value="F:xylan 1,4-beta-xylosidase activity"/>
    <property type="evidence" value="ECO:0007669"/>
    <property type="project" value="UniProtKB-EC"/>
</dbReference>
<evidence type="ECO:0000256" key="8">
    <source>
        <dbReference type="RuleBase" id="RU361187"/>
    </source>
</evidence>
<dbReference type="EC" id="3.2.1.37" evidence="9"/>
<reference evidence="9 10" key="1">
    <citation type="submission" date="2014-03" db="EMBL/GenBank/DDBJ databases">
        <title>Genomics of Bifidobacteria.</title>
        <authorList>
            <person name="Ventura M."/>
            <person name="Milani C."/>
            <person name="Lugli G.A."/>
        </authorList>
    </citation>
    <scope>NUCLEOTIDE SEQUENCE [LARGE SCALE GENOMIC DNA]</scope>
    <source>
        <strain evidence="9 10">DSM 22767</strain>
    </source>
</reference>
<dbReference type="Pfam" id="PF04616">
    <property type="entry name" value="Glyco_hydro_43"/>
    <property type="match status" value="1"/>
</dbReference>
<dbReference type="PANTHER" id="PTHR43772:SF2">
    <property type="entry name" value="PUTATIVE (AFU_ORTHOLOGUE AFUA_2G04480)-RELATED"/>
    <property type="match status" value="1"/>
</dbReference>
<dbReference type="GO" id="GO:0045493">
    <property type="term" value="P:xylan catabolic process"/>
    <property type="evidence" value="ECO:0007669"/>
    <property type="project" value="UniProtKB-KW"/>
</dbReference>
<dbReference type="Gene3D" id="2.115.10.20">
    <property type="entry name" value="Glycosyl hydrolase domain, family 43"/>
    <property type="match status" value="1"/>
</dbReference>
<dbReference type="RefSeq" id="WP_052118235.1">
    <property type="nucleotide sequence ID" value="NZ_JDUS01000020.1"/>
</dbReference>
<dbReference type="InterPro" id="IPR023296">
    <property type="entry name" value="Glyco_hydro_beta-prop_sf"/>
</dbReference>
<dbReference type="PANTHER" id="PTHR43772">
    <property type="entry name" value="ENDO-1,4-BETA-XYLANASE"/>
    <property type="match status" value="1"/>
</dbReference>
<name>A0A086ZEU9_9BIFI</name>
<feature type="active site" description="Proton donor" evidence="6">
    <location>
        <position position="256"/>
    </location>
</feature>
<keyword evidence="5 8" id="KW-0326">Glycosidase</keyword>
<evidence type="ECO:0000256" key="3">
    <source>
        <dbReference type="ARBA" id="ARBA00022801"/>
    </source>
</evidence>
<dbReference type="OrthoDB" id="9763933at2"/>
<comment type="similarity">
    <text evidence="1 8">Belongs to the glycosyl hydrolase 43 family.</text>
</comment>
<gene>
    <name evidence="9" type="ORF">BBOH_1311</name>
</gene>
<feature type="site" description="Important for catalytic activity, responsible for pKa modulation of the active site Glu and correct orientation of both the proton donor and substrate" evidence="7">
    <location>
        <position position="196"/>
    </location>
</feature>
<evidence type="ECO:0000313" key="9">
    <source>
        <dbReference type="EMBL" id="KFI45049.1"/>
    </source>
</evidence>
<dbReference type="CDD" id="cd08991">
    <property type="entry name" value="GH43_HoAraf43-like"/>
    <property type="match status" value="1"/>
</dbReference>
<keyword evidence="2" id="KW-0624">Polysaccharide degradation</keyword>
<evidence type="ECO:0000256" key="4">
    <source>
        <dbReference type="ARBA" id="ARBA00023277"/>
    </source>
</evidence>
<comment type="caution">
    <text evidence="9">The sequence shown here is derived from an EMBL/GenBank/DDBJ whole genome shotgun (WGS) entry which is preliminary data.</text>
</comment>
<dbReference type="STRING" id="1437606.BBOH_1311"/>
<dbReference type="AlphaFoldDB" id="A0A086ZEU9"/>
<evidence type="ECO:0000256" key="7">
    <source>
        <dbReference type="PIRSR" id="PIRSR606710-2"/>
    </source>
</evidence>
<organism evidence="9 10">
    <name type="scientific">Bifidobacterium bohemicum DSM 22767</name>
    <dbReference type="NCBI Taxonomy" id="1437606"/>
    <lineage>
        <taxon>Bacteria</taxon>
        <taxon>Bacillati</taxon>
        <taxon>Actinomycetota</taxon>
        <taxon>Actinomycetes</taxon>
        <taxon>Bifidobacteriales</taxon>
        <taxon>Bifidobacteriaceae</taxon>
        <taxon>Bifidobacterium</taxon>
    </lineage>
</organism>